<gene>
    <name evidence="2" type="primary">USP6NL</name>
    <name evidence="2" type="ORF">TNIN_424271</name>
</gene>
<dbReference type="Gene3D" id="1.10.8.270">
    <property type="entry name" value="putative rabgap domain of human tbc1 domain family member 14 like domains"/>
    <property type="match status" value="1"/>
</dbReference>
<protein>
    <submittedName>
        <fullName evidence="2">USP6 N-terminal-like protein</fullName>
    </submittedName>
</protein>
<sequence>MSACRHSGDAPEEERAAIVAKYELGRHDNSHIYPWEDPGFEVYHVTDRYGFLHDHRLPEKLTAHETKVREVESERLNKWLKMLKNWDKYSGGEKLKRRIYKGIPNAVRGEVWCRVLEVNQIKQEQDGKYVEMRDKAKLLSPDIRQIDLDVNRTYRNHIMFRERYSVKQQALFNVLAAYSIYNMEIGYCQGMSQIAALLLMYMNEEESFWALSRLMSDEKHAMHGKIEMDIKALKAQRRVLRTAFTVTLKKLQSKIQGDAIDLKNISLLQTHLKDKYLRLETVQESVSGVLLQKDDDGTEYEADFSEAEKYR</sequence>
<dbReference type="PANTHER" id="PTHR47219">
    <property type="entry name" value="RAB GTPASE-ACTIVATING PROTEIN 1-LIKE"/>
    <property type="match status" value="1"/>
</dbReference>
<dbReference type="Proteomes" id="UP000886998">
    <property type="component" value="Unassembled WGS sequence"/>
</dbReference>
<evidence type="ECO:0000259" key="1">
    <source>
        <dbReference type="PROSITE" id="PS50086"/>
    </source>
</evidence>
<dbReference type="GO" id="GO:0031267">
    <property type="term" value="F:small GTPase binding"/>
    <property type="evidence" value="ECO:0007669"/>
    <property type="project" value="TreeGrafter"/>
</dbReference>
<dbReference type="PROSITE" id="PS50086">
    <property type="entry name" value="TBC_RABGAP"/>
    <property type="match status" value="1"/>
</dbReference>
<dbReference type="EMBL" id="BMAV01010510">
    <property type="protein sequence ID" value="GFY55644.1"/>
    <property type="molecule type" value="Genomic_DNA"/>
</dbReference>
<accession>A0A8X6XLW3</accession>
<dbReference type="SMART" id="SM00164">
    <property type="entry name" value="TBC"/>
    <property type="match status" value="1"/>
</dbReference>
<name>A0A8X6XLW3_9ARAC</name>
<dbReference type="PANTHER" id="PTHR47219:SF19">
    <property type="entry name" value="USP6 N-TERMINAL-LIKE PROTEIN ISOFORM X1"/>
    <property type="match status" value="1"/>
</dbReference>
<proteinExistence type="predicted"/>
<evidence type="ECO:0000313" key="2">
    <source>
        <dbReference type="EMBL" id="GFY55644.1"/>
    </source>
</evidence>
<dbReference type="SUPFAM" id="SSF47923">
    <property type="entry name" value="Ypt/Rab-GAP domain of gyp1p"/>
    <property type="match status" value="1"/>
</dbReference>
<evidence type="ECO:0000313" key="3">
    <source>
        <dbReference type="Proteomes" id="UP000886998"/>
    </source>
</evidence>
<dbReference type="FunFam" id="1.10.8.270:FF:000010">
    <property type="entry name" value="Putative USP6 N-terminal-like protein"/>
    <property type="match status" value="1"/>
</dbReference>
<dbReference type="AlphaFoldDB" id="A0A8X6XLW3"/>
<reference evidence="2" key="1">
    <citation type="submission" date="2020-08" db="EMBL/GenBank/DDBJ databases">
        <title>Multicomponent nature underlies the extraordinary mechanical properties of spider dragline silk.</title>
        <authorList>
            <person name="Kono N."/>
            <person name="Nakamura H."/>
            <person name="Mori M."/>
            <person name="Yoshida Y."/>
            <person name="Ohtoshi R."/>
            <person name="Malay A.D."/>
            <person name="Moran D.A.P."/>
            <person name="Tomita M."/>
            <person name="Numata K."/>
            <person name="Arakawa K."/>
        </authorList>
    </citation>
    <scope>NUCLEOTIDE SEQUENCE</scope>
</reference>
<dbReference type="Pfam" id="PF00566">
    <property type="entry name" value="RabGAP-TBC"/>
    <property type="match status" value="1"/>
</dbReference>
<comment type="caution">
    <text evidence="2">The sequence shown here is derived from an EMBL/GenBank/DDBJ whole genome shotgun (WGS) entry which is preliminary data.</text>
</comment>
<dbReference type="GO" id="GO:0005096">
    <property type="term" value="F:GTPase activator activity"/>
    <property type="evidence" value="ECO:0007669"/>
    <property type="project" value="TreeGrafter"/>
</dbReference>
<dbReference type="InterPro" id="IPR000195">
    <property type="entry name" value="Rab-GAP-TBC_dom"/>
</dbReference>
<keyword evidence="3" id="KW-1185">Reference proteome</keyword>
<organism evidence="2 3">
    <name type="scientific">Trichonephila inaurata madagascariensis</name>
    <dbReference type="NCBI Taxonomy" id="2747483"/>
    <lineage>
        <taxon>Eukaryota</taxon>
        <taxon>Metazoa</taxon>
        <taxon>Ecdysozoa</taxon>
        <taxon>Arthropoda</taxon>
        <taxon>Chelicerata</taxon>
        <taxon>Arachnida</taxon>
        <taxon>Araneae</taxon>
        <taxon>Araneomorphae</taxon>
        <taxon>Entelegynae</taxon>
        <taxon>Araneoidea</taxon>
        <taxon>Nephilidae</taxon>
        <taxon>Trichonephila</taxon>
        <taxon>Trichonephila inaurata</taxon>
    </lineage>
</organism>
<dbReference type="Gene3D" id="1.10.10.750">
    <property type="entry name" value="Ypt/Rab-GAP domain of gyp1p, domain 1"/>
    <property type="match status" value="1"/>
</dbReference>
<dbReference type="FunFam" id="1.10.10.750:FF:000001">
    <property type="entry name" value="TBC1 domain family member 10A"/>
    <property type="match status" value="1"/>
</dbReference>
<feature type="domain" description="Rab-GAP TBC" evidence="1">
    <location>
        <begin position="102"/>
        <end position="311"/>
    </location>
</feature>
<dbReference type="InterPro" id="IPR050302">
    <property type="entry name" value="Rab_GAP_TBC_domain"/>
</dbReference>
<dbReference type="OrthoDB" id="294251at2759"/>
<dbReference type="InterPro" id="IPR035969">
    <property type="entry name" value="Rab-GAP_TBC_sf"/>
</dbReference>